<dbReference type="Proteomes" id="UP000319557">
    <property type="component" value="Chromosome"/>
</dbReference>
<dbReference type="EMBL" id="CP036261">
    <property type="protein sequence ID" value="QDS88509.1"/>
    <property type="molecule type" value="Genomic_DNA"/>
</dbReference>
<keyword evidence="1" id="KW-0472">Membrane</keyword>
<proteinExistence type="predicted"/>
<keyword evidence="1" id="KW-0812">Transmembrane</keyword>
<evidence type="ECO:0000313" key="3">
    <source>
        <dbReference type="Proteomes" id="UP000319557"/>
    </source>
</evidence>
<gene>
    <name evidence="2" type="ORF">EC9_27000</name>
</gene>
<keyword evidence="3" id="KW-1185">Reference proteome</keyword>
<protein>
    <submittedName>
        <fullName evidence="2">Uncharacterized protein</fullName>
    </submittedName>
</protein>
<dbReference type="KEGG" id="ruv:EC9_27000"/>
<keyword evidence="1" id="KW-1133">Transmembrane helix</keyword>
<accession>A0A517M118</accession>
<sequence>MYSAPSPYCSGRGFIAVHAFGDDGGESRPLIANAYILFATMVIGLAVLSAA</sequence>
<evidence type="ECO:0000256" key="1">
    <source>
        <dbReference type="SAM" id="Phobius"/>
    </source>
</evidence>
<name>A0A517M118_9BACT</name>
<feature type="transmembrane region" description="Helical" evidence="1">
    <location>
        <begin position="30"/>
        <end position="50"/>
    </location>
</feature>
<evidence type="ECO:0000313" key="2">
    <source>
        <dbReference type="EMBL" id="QDS88509.1"/>
    </source>
</evidence>
<dbReference type="AlphaFoldDB" id="A0A517M118"/>
<reference evidence="2 3" key="1">
    <citation type="submission" date="2019-02" db="EMBL/GenBank/DDBJ databases">
        <title>Deep-cultivation of Planctomycetes and their phenomic and genomic characterization uncovers novel biology.</title>
        <authorList>
            <person name="Wiegand S."/>
            <person name="Jogler M."/>
            <person name="Boedeker C."/>
            <person name="Pinto D."/>
            <person name="Vollmers J."/>
            <person name="Rivas-Marin E."/>
            <person name="Kohn T."/>
            <person name="Peeters S.H."/>
            <person name="Heuer A."/>
            <person name="Rast P."/>
            <person name="Oberbeckmann S."/>
            <person name="Bunk B."/>
            <person name="Jeske O."/>
            <person name="Meyerdierks A."/>
            <person name="Storesund J.E."/>
            <person name="Kallscheuer N."/>
            <person name="Luecker S."/>
            <person name="Lage O.M."/>
            <person name="Pohl T."/>
            <person name="Merkel B.J."/>
            <person name="Hornburger P."/>
            <person name="Mueller R.-W."/>
            <person name="Bruemmer F."/>
            <person name="Labrenz M."/>
            <person name="Spormann A.M."/>
            <person name="Op den Camp H."/>
            <person name="Overmann J."/>
            <person name="Amann R."/>
            <person name="Jetten M.S.M."/>
            <person name="Mascher T."/>
            <person name="Medema M.H."/>
            <person name="Devos D.P."/>
            <person name="Kaster A.-K."/>
            <person name="Ovreas L."/>
            <person name="Rohde M."/>
            <person name="Galperin M.Y."/>
            <person name="Jogler C."/>
        </authorList>
    </citation>
    <scope>NUCLEOTIDE SEQUENCE [LARGE SCALE GENOMIC DNA]</scope>
    <source>
        <strain evidence="2 3">EC9</strain>
    </source>
</reference>
<organism evidence="2 3">
    <name type="scientific">Rosistilla ulvae</name>
    <dbReference type="NCBI Taxonomy" id="1930277"/>
    <lineage>
        <taxon>Bacteria</taxon>
        <taxon>Pseudomonadati</taxon>
        <taxon>Planctomycetota</taxon>
        <taxon>Planctomycetia</taxon>
        <taxon>Pirellulales</taxon>
        <taxon>Pirellulaceae</taxon>
        <taxon>Rosistilla</taxon>
    </lineage>
</organism>